<comment type="similarity">
    <text evidence="2 6">Belongs to the 4-toluene sulfonate uptake permease (TSUP) (TC 2.A.102) family.</text>
</comment>
<sequence>MTALLAHNTVQLLLVSFGIGIVIGLTGMGGGALMTPALILLGIPPAAAIANDLVAAGLNKSVGAATHLRHGTPHRALVGWLVLGSVPMAVTGSWIDHWIGPGQGHLLTLAIGATLLVTAATYTIRLYVEARRRPSDHGGDPAVRPLPTLAVGAVGGLLVGITSVGSGSLIMVCLLLLYPTLGPLRLVGTDLLQATPLVVAAAIGHLVTTGVNWWVLVPLVIGGSPGTFLGARLAPRIPRGVTRRGIVVLLSLTGLATLGASPTWIAAAAGVLIAVAAGSELARLRPAPHAPQPDLDEAQAVRGIPGRRFWA</sequence>
<reference evidence="7 8" key="1">
    <citation type="submission" date="2019-05" db="EMBL/GenBank/DDBJ databases">
        <authorList>
            <person name="Lee S.D."/>
        </authorList>
    </citation>
    <scope>NUCLEOTIDE SEQUENCE [LARGE SCALE GENOMIC DNA]</scope>
    <source>
        <strain evidence="7 8">C5-26</strain>
    </source>
</reference>
<feature type="transmembrane region" description="Helical" evidence="6">
    <location>
        <begin position="149"/>
        <end position="177"/>
    </location>
</feature>
<gene>
    <name evidence="7" type="ORF">FGL98_11860</name>
</gene>
<proteinExistence type="inferred from homology"/>
<feature type="transmembrane region" description="Helical" evidence="6">
    <location>
        <begin position="241"/>
        <end position="258"/>
    </location>
</feature>
<comment type="subcellular location">
    <subcellularLocation>
        <location evidence="6">Cell membrane</location>
        <topology evidence="6">Multi-pass membrane protein</topology>
    </subcellularLocation>
    <subcellularLocation>
        <location evidence="1">Membrane</location>
        <topology evidence="1">Multi-pass membrane protein</topology>
    </subcellularLocation>
</comment>
<keyword evidence="5 6" id="KW-0472">Membrane</keyword>
<dbReference type="Pfam" id="PF01925">
    <property type="entry name" value="TauE"/>
    <property type="match status" value="1"/>
</dbReference>
<evidence type="ECO:0000313" key="8">
    <source>
        <dbReference type="Proteomes" id="UP000320244"/>
    </source>
</evidence>
<feature type="transmembrane region" description="Helical" evidence="6">
    <location>
        <begin position="12"/>
        <end position="31"/>
    </location>
</feature>
<feature type="transmembrane region" description="Helical" evidence="6">
    <location>
        <begin position="107"/>
        <end position="128"/>
    </location>
</feature>
<evidence type="ECO:0000256" key="3">
    <source>
        <dbReference type="ARBA" id="ARBA00022692"/>
    </source>
</evidence>
<protein>
    <recommendedName>
        <fullName evidence="6">Probable membrane transporter protein</fullName>
    </recommendedName>
</protein>
<dbReference type="PANTHER" id="PTHR43701">
    <property type="entry name" value="MEMBRANE TRANSPORTER PROTEIN MJ0441-RELATED"/>
    <property type="match status" value="1"/>
</dbReference>
<keyword evidence="8" id="KW-1185">Reference proteome</keyword>
<evidence type="ECO:0000256" key="2">
    <source>
        <dbReference type="ARBA" id="ARBA00009142"/>
    </source>
</evidence>
<evidence type="ECO:0000256" key="6">
    <source>
        <dbReference type="RuleBase" id="RU363041"/>
    </source>
</evidence>
<feature type="transmembrane region" description="Helical" evidence="6">
    <location>
        <begin position="77"/>
        <end position="95"/>
    </location>
</feature>
<dbReference type="InterPro" id="IPR051598">
    <property type="entry name" value="TSUP/Inactive_protease-like"/>
</dbReference>
<dbReference type="PANTHER" id="PTHR43701:SF2">
    <property type="entry name" value="MEMBRANE TRANSPORTER PROTEIN YJNA-RELATED"/>
    <property type="match status" value="1"/>
</dbReference>
<name>A0A563E176_9MICO</name>
<dbReference type="InterPro" id="IPR002781">
    <property type="entry name" value="TM_pro_TauE-like"/>
</dbReference>
<keyword evidence="6" id="KW-1003">Cell membrane</keyword>
<dbReference type="EMBL" id="VCQV01000015">
    <property type="protein sequence ID" value="TWP35922.1"/>
    <property type="molecule type" value="Genomic_DNA"/>
</dbReference>
<feature type="transmembrane region" description="Helical" evidence="6">
    <location>
        <begin position="37"/>
        <end position="56"/>
    </location>
</feature>
<dbReference type="AlphaFoldDB" id="A0A563E176"/>
<evidence type="ECO:0000313" key="7">
    <source>
        <dbReference type="EMBL" id="TWP35922.1"/>
    </source>
</evidence>
<reference evidence="7 8" key="2">
    <citation type="submission" date="2019-08" db="EMBL/GenBank/DDBJ databases">
        <title>Jejuicoccus antrihumi gen. nov., sp. nov., a new member of the family Dermacoccaceae isolated from a cave.</title>
        <authorList>
            <person name="Schumann P."/>
            <person name="Kim I.S."/>
        </authorList>
    </citation>
    <scope>NUCLEOTIDE SEQUENCE [LARGE SCALE GENOMIC DNA]</scope>
    <source>
        <strain evidence="7 8">C5-26</strain>
    </source>
</reference>
<dbReference type="OrthoDB" id="5189995at2"/>
<dbReference type="Proteomes" id="UP000320244">
    <property type="component" value="Unassembled WGS sequence"/>
</dbReference>
<keyword evidence="3 6" id="KW-0812">Transmembrane</keyword>
<evidence type="ECO:0000256" key="5">
    <source>
        <dbReference type="ARBA" id="ARBA00023136"/>
    </source>
</evidence>
<evidence type="ECO:0000256" key="1">
    <source>
        <dbReference type="ARBA" id="ARBA00004141"/>
    </source>
</evidence>
<evidence type="ECO:0000256" key="4">
    <source>
        <dbReference type="ARBA" id="ARBA00022989"/>
    </source>
</evidence>
<dbReference type="GO" id="GO:0005886">
    <property type="term" value="C:plasma membrane"/>
    <property type="evidence" value="ECO:0007669"/>
    <property type="project" value="UniProtKB-SubCell"/>
</dbReference>
<accession>A0A563E176</accession>
<organism evidence="7 8">
    <name type="scientific">Leekyejoonella antrihumi</name>
    <dbReference type="NCBI Taxonomy" id="1660198"/>
    <lineage>
        <taxon>Bacteria</taxon>
        <taxon>Bacillati</taxon>
        <taxon>Actinomycetota</taxon>
        <taxon>Actinomycetes</taxon>
        <taxon>Micrococcales</taxon>
        <taxon>Dermacoccaceae</taxon>
        <taxon>Leekyejoonella</taxon>
    </lineage>
</organism>
<keyword evidence="4 6" id="KW-1133">Transmembrane helix</keyword>
<dbReference type="RefSeq" id="WP_146316984.1">
    <property type="nucleotide sequence ID" value="NZ_VCQV01000015.1"/>
</dbReference>
<comment type="caution">
    <text evidence="7">The sequence shown here is derived from an EMBL/GenBank/DDBJ whole genome shotgun (WGS) entry which is preliminary data.</text>
</comment>